<name>A0A8E2VLG7_9RHOB</name>
<reference evidence="1 2" key="1">
    <citation type="submission" date="2018-04" db="EMBL/GenBank/DDBJ databases">
        <title>Genomic Encyclopedia of Archaeal and Bacterial Type Strains, Phase II (KMG-II): from individual species to whole genera.</title>
        <authorList>
            <person name="Goeker M."/>
        </authorList>
    </citation>
    <scope>NUCLEOTIDE SEQUENCE [LARGE SCALE GENOMIC DNA]</scope>
    <source>
        <strain evidence="1 2">DSM 19783</strain>
    </source>
</reference>
<dbReference type="EMBL" id="QAYC01000003">
    <property type="protein sequence ID" value="PTW51103.1"/>
    <property type="molecule type" value="Genomic_DNA"/>
</dbReference>
<gene>
    <name evidence="1" type="ORF">C8N38_103345</name>
</gene>
<keyword evidence="2" id="KW-1185">Reference proteome</keyword>
<sequence>MRAVLTVLLAGCVSFAGPARSDPSPVVVELFTSQGCSSCPPADALMAELAKRDDVIALALHVDYWDYIGWKDVFADPAFTRRQKAYAHAAGKRSIYTPQMVVEGEDHVVGYRPMDLAHLIEAHAVTESPVSLSLARQGDTVTVSAVSTEAFGEDAVLQIVRYRPEQMVDIERGENAGKSLRYTNIVDAWTPVARWNGADPLSMSIEAAGDEPVVAILQRPGPGEILAAARLR</sequence>
<dbReference type="AlphaFoldDB" id="A0A8E2VLG7"/>
<dbReference type="Proteomes" id="UP000244037">
    <property type="component" value="Unassembled WGS sequence"/>
</dbReference>
<evidence type="ECO:0000313" key="1">
    <source>
        <dbReference type="EMBL" id="PTW51103.1"/>
    </source>
</evidence>
<protein>
    <submittedName>
        <fullName evidence="1">Uncharacterized protein</fullName>
    </submittedName>
</protein>
<dbReference type="SUPFAM" id="SSF52833">
    <property type="entry name" value="Thioredoxin-like"/>
    <property type="match status" value="1"/>
</dbReference>
<organism evidence="1 2">
    <name type="scientific">Rhodovulum kholense</name>
    <dbReference type="NCBI Taxonomy" id="453584"/>
    <lineage>
        <taxon>Bacteria</taxon>
        <taxon>Pseudomonadati</taxon>
        <taxon>Pseudomonadota</taxon>
        <taxon>Alphaproteobacteria</taxon>
        <taxon>Rhodobacterales</taxon>
        <taxon>Paracoccaceae</taxon>
        <taxon>Rhodovulum</taxon>
    </lineage>
</organism>
<dbReference type="PANTHER" id="PTHR36057">
    <property type="match status" value="1"/>
</dbReference>
<comment type="caution">
    <text evidence="1">The sequence shown here is derived from an EMBL/GenBank/DDBJ whole genome shotgun (WGS) entry which is preliminary data.</text>
</comment>
<dbReference type="InterPro" id="IPR036249">
    <property type="entry name" value="Thioredoxin-like_sf"/>
</dbReference>
<dbReference type="PANTHER" id="PTHR36057:SF1">
    <property type="entry name" value="LIPOPROTEIN LIPID ATTACHMENT SITE-LIKE PROTEIN, PUTATIVE (DUF1223)-RELATED"/>
    <property type="match status" value="1"/>
</dbReference>
<dbReference type="RefSeq" id="WP_108025039.1">
    <property type="nucleotide sequence ID" value="NZ_QAYC01000003.1"/>
</dbReference>
<accession>A0A8E2VLG7</accession>
<dbReference type="OrthoDB" id="9808254at2"/>
<proteinExistence type="predicted"/>
<dbReference type="InterPro" id="IPR010634">
    <property type="entry name" value="DUF1223"/>
</dbReference>
<evidence type="ECO:0000313" key="2">
    <source>
        <dbReference type="Proteomes" id="UP000244037"/>
    </source>
</evidence>
<dbReference type="Pfam" id="PF06764">
    <property type="entry name" value="DUF1223"/>
    <property type="match status" value="1"/>
</dbReference>